<evidence type="ECO:0000256" key="4">
    <source>
        <dbReference type="ARBA" id="ARBA00022475"/>
    </source>
</evidence>
<keyword evidence="11" id="KW-1185">Reference proteome</keyword>
<keyword evidence="4" id="KW-1003">Cell membrane</keyword>
<feature type="transmembrane region" description="Helical" evidence="8">
    <location>
        <begin position="356"/>
        <end position="374"/>
    </location>
</feature>
<organism evidence="10 11">
    <name type="scientific">Legionella wadsworthii</name>
    <dbReference type="NCBI Taxonomy" id="28088"/>
    <lineage>
        <taxon>Bacteria</taxon>
        <taxon>Pseudomonadati</taxon>
        <taxon>Pseudomonadota</taxon>
        <taxon>Gammaproteobacteria</taxon>
        <taxon>Legionellales</taxon>
        <taxon>Legionellaceae</taxon>
        <taxon>Legionella</taxon>
    </lineage>
</organism>
<dbReference type="PANTHER" id="PTHR30294">
    <property type="entry name" value="MEMBRANE COMPONENT OF ABC TRANSPORTER YHHJ-RELATED"/>
    <property type="match status" value="1"/>
</dbReference>
<sequence>MLEDKLLRIWAIAKKEFIQIRRDKVVFLWLLFAPAIQILLFGFIINTDPKYLPTTIISTEDTPFTRSLLMGLKNTHYFSINSVTQDEKAAERALLSGDSLFVITIPPNFSRSLIREEYPHVLIEADASDPLTVSNAFRAASELPVKVFEHDFQGALEYLNTGKMEVPFDFEIQAKYNPENIPQYNTIPGLIAYLIFATFTVLTAVSINAEFERGTFETLLITPLTPANIIFGKVIPHFILAFLLFFILLAIALFIFSIPFYGSLPLYLMLLAPYTVSNIGTGLAISALTKSQFTAVSLSNAYILIATLISGFLFPFNGIPPWAQYFSQLLPLTHFLRITRNSMLKGAGFDILWPDFWPIILFTVFIILFSILLFRRTLD</sequence>
<evidence type="ECO:0000256" key="6">
    <source>
        <dbReference type="ARBA" id="ARBA00022989"/>
    </source>
</evidence>
<feature type="transmembrane region" description="Helical" evidence="8">
    <location>
        <begin position="267"/>
        <end position="289"/>
    </location>
</feature>
<feature type="transmembrane region" description="Helical" evidence="8">
    <location>
        <begin position="238"/>
        <end position="261"/>
    </location>
</feature>
<keyword evidence="7 8" id="KW-0472">Membrane</keyword>
<dbReference type="GO" id="GO:0140359">
    <property type="term" value="F:ABC-type transporter activity"/>
    <property type="evidence" value="ECO:0007669"/>
    <property type="project" value="InterPro"/>
</dbReference>
<reference evidence="10 11" key="1">
    <citation type="submission" date="2018-06" db="EMBL/GenBank/DDBJ databases">
        <authorList>
            <consortium name="Pathogen Informatics"/>
            <person name="Doyle S."/>
        </authorList>
    </citation>
    <scope>NUCLEOTIDE SEQUENCE [LARGE SCALE GENOMIC DNA]</scope>
    <source>
        <strain evidence="10 11">NCTC11532</strain>
    </source>
</reference>
<dbReference type="PROSITE" id="PS51012">
    <property type="entry name" value="ABC_TM2"/>
    <property type="match status" value="1"/>
</dbReference>
<dbReference type="GO" id="GO:0005886">
    <property type="term" value="C:plasma membrane"/>
    <property type="evidence" value="ECO:0007669"/>
    <property type="project" value="UniProtKB-SubCell"/>
</dbReference>
<accession>A0A378LWU2</accession>
<proteinExistence type="inferred from homology"/>
<dbReference type="InterPro" id="IPR013525">
    <property type="entry name" value="ABC2_TM"/>
</dbReference>
<dbReference type="OrthoDB" id="9808686at2"/>
<evidence type="ECO:0000256" key="2">
    <source>
        <dbReference type="ARBA" id="ARBA00007783"/>
    </source>
</evidence>
<evidence type="ECO:0000256" key="8">
    <source>
        <dbReference type="SAM" id="Phobius"/>
    </source>
</evidence>
<dbReference type="EMBL" id="UGPB01000001">
    <property type="protein sequence ID" value="STY30742.1"/>
    <property type="molecule type" value="Genomic_DNA"/>
</dbReference>
<evidence type="ECO:0000313" key="10">
    <source>
        <dbReference type="EMBL" id="STY30742.1"/>
    </source>
</evidence>
<feature type="transmembrane region" description="Helical" evidence="8">
    <location>
        <begin position="190"/>
        <end position="209"/>
    </location>
</feature>
<dbReference type="STRING" id="1122170.GCA_000701265_02514"/>
<gene>
    <name evidence="10" type="primary">ybhR_2</name>
    <name evidence="10" type="ORF">NCTC11532_02542</name>
</gene>
<comment type="similarity">
    <text evidence="2">Belongs to the ABC-2 integral membrane protein family.</text>
</comment>
<comment type="subcellular location">
    <subcellularLocation>
        <location evidence="1">Cell membrane</location>
        <topology evidence="1">Multi-pass membrane protein</topology>
    </subcellularLocation>
</comment>
<keyword evidence="5 8" id="KW-0812">Transmembrane</keyword>
<dbReference type="AlphaFoldDB" id="A0A378LWU2"/>
<evidence type="ECO:0000256" key="3">
    <source>
        <dbReference type="ARBA" id="ARBA00022448"/>
    </source>
</evidence>
<dbReference type="Proteomes" id="UP000255297">
    <property type="component" value="Unassembled WGS sequence"/>
</dbReference>
<dbReference type="PANTHER" id="PTHR30294:SF29">
    <property type="entry name" value="MULTIDRUG ABC TRANSPORTER PERMEASE YBHS-RELATED"/>
    <property type="match status" value="1"/>
</dbReference>
<keyword evidence="3" id="KW-0813">Transport</keyword>
<keyword evidence="6 8" id="KW-1133">Transmembrane helix</keyword>
<evidence type="ECO:0000256" key="7">
    <source>
        <dbReference type="ARBA" id="ARBA00023136"/>
    </source>
</evidence>
<dbReference type="InterPro" id="IPR051449">
    <property type="entry name" value="ABC-2_transporter_component"/>
</dbReference>
<evidence type="ECO:0000256" key="5">
    <source>
        <dbReference type="ARBA" id="ARBA00022692"/>
    </source>
</evidence>
<name>A0A378LWU2_9GAMM</name>
<evidence type="ECO:0000256" key="1">
    <source>
        <dbReference type="ARBA" id="ARBA00004651"/>
    </source>
</evidence>
<dbReference type="Pfam" id="PF12698">
    <property type="entry name" value="ABC2_membrane_3"/>
    <property type="match status" value="1"/>
</dbReference>
<protein>
    <submittedName>
        <fullName evidence="10">ABC transporter permease</fullName>
    </submittedName>
</protein>
<feature type="transmembrane region" description="Helical" evidence="8">
    <location>
        <begin position="301"/>
        <end position="323"/>
    </location>
</feature>
<dbReference type="InterPro" id="IPR047817">
    <property type="entry name" value="ABC2_TM_bact-type"/>
</dbReference>
<evidence type="ECO:0000259" key="9">
    <source>
        <dbReference type="PROSITE" id="PS51012"/>
    </source>
</evidence>
<feature type="transmembrane region" description="Helical" evidence="8">
    <location>
        <begin position="25"/>
        <end position="45"/>
    </location>
</feature>
<dbReference type="RefSeq" id="WP_031563422.1">
    <property type="nucleotide sequence ID" value="NZ_CAAAIS010000004.1"/>
</dbReference>
<feature type="domain" description="ABC transmembrane type-2" evidence="9">
    <location>
        <begin position="152"/>
        <end position="377"/>
    </location>
</feature>
<dbReference type="Gene3D" id="3.40.1710.10">
    <property type="entry name" value="abc type-2 transporter like domain"/>
    <property type="match status" value="1"/>
</dbReference>
<evidence type="ECO:0000313" key="11">
    <source>
        <dbReference type="Proteomes" id="UP000255297"/>
    </source>
</evidence>